<dbReference type="SUPFAM" id="SSF52172">
    <property type="entry name" value="CheY-like"/>
    <property type="match status" value="1"/>
</dbReference>
<dbReference type="PANTHER" id="PTHR43280">
    <property type="entry name" value="ARAC-FAMILY TRANSCRIPTIONAL REGULATOR"/>
    <property type="match status" value="1"/>
</dbReference>
<dbReference type="PROSITE" id="PS01124">
    <property type="entry name" value="HTH_ARAC_FAMILY_2"/>
    <property type="match status" value="1"/>
</dbReference>
<dbReference type="EMBL" id="JBHMDO010000054">
    <property type="protein sequence ID" value="MFB9330833.1"/>
    <property type="molecule type" value="Genomic_DNA"/>
</dbReference>
<dbReference type="Pfam" id="PF00072">
    <property type="entry name" value="Response_reg"/>
    <property type="match status" value="1"/>
</dbReference>
<keyword evidence="4" id="KW-0597">Phosphoprotein</keyword>
<comment type="caution">
    <text evidence="8">The sequence shown here is derived from an EMBL/GenBank/DDBJ whole genome shotgun (WGS) entry which is preliminary data.</text>
</comment>
<dbReference type="Gene3D" id="1.10.10.60">
    <property type="entry name" value="Homeodomain-like"/>
    <property type="match status" value="2"/>
</dbReference>
<feature type="modified residue" description="4-aspartylphosphate" evidence="4">
    <location>
        <position position="55"/>
    </location>
</feature>
<feature type="domain" description="Response regulatory" evidence="7">
    <location>
        <begin position="3"/>
        <end position="120"/>
    </location>
</feature>
<protein>
    <submittedName>
        <fullName evidence="8">Response regulator</fullName>
    </submittedName>
</protein>
<evidence type="ECO:0000313" key="8">
    <source>
        <dbReference type="EMBL" id="MFB9330833.1"/>
    </source>
</evidence>
<dbReference type="InterPro" id="IPR018060">
    <property type="entry name" value="HTH_AraC"/>
</dbReference>
<evidence type="ECO:0000256" key="4">
    <source>
        <dbReference type="PROSITE-ProRule" id="PRU00169"/>
    </source>
</evidence>
<dbReference type="PRINTS" id="PR00032">
    <property type="entry name" value="HTHARAC"/>
</dbReference>
<evidence type="ECO:0000259" key="6">
    <source>
        <dbReference type="PROSITE" id="PS01124"/>
    </source>
</evidence>
<dbReference type="InterPro" id="IPR020449">
    <property type="entry name" value="Tscrpt_reg_AraC-type_HTH"/>
</dbReference>
<proteinExistence type="predicted"/>
<evidence type="ECO:0000256" key="5">
    <source>
        <dbReference type="SAM" id="MobiDB-lite"/>
    </source>
</evidence>
<dbReference type="RefSeq" id="WP_377502613.1">
    <property type="nucleotide sequence ID" value="NZ_JBHMDO010000054.1"/>
</dbReference>
<dbReference type="InterPro" id="IPR011006">
    <property type="entry name" value="CheY-like_superfamily"/>
</dbReference>
<dbReference type="PROSITE" id="PS00041">
    <property type="entry name" value="HTH_ARAC_FAMILY_1"/>
    <property type="match status" value="1"/>
</dbReference>
<evidence type="ECO:0000256" key="2">
    <source>
        <dbReference type="ARBA" id="ARBA00023125"/>
    </source>
</evidence>
<accession>A0ABV5L026</accession>
<evidence type="ECO:0000256" key="3">
    <source>
        <dbReference type="ARBA" id="ARBA00023163"/>
    </source>
</evidence>
<dbReference type="InterPro" id="IPR009057">
    <property type="entry name" value="Homeodomain-like_sf"/>
</dbReference>
<dbReference type="SUPFAM" id="SSF46689">
    <property type="entry name" value="Homeodomain-like"/>
    <property type="match status" value="2"/>
</dbReference>
<evidence type="ECO:0000256" key="1">
    <source>
        <dbReference type="ARBA" id="ARBA00023015"/>
    </source>
</evidence>
<feature type="domain" description="HTH araC/xylS-type" evidence="6">
    <location>
        <begin position="258"/>
        <end position="357"/>
    </location>
</feature>
<dbReference type="Gene3D" id="3.40.50.2300">
    <property type="match status" value="1"/>
</dbReference>
<organism evidence="8 9">
    <name type="scientific">Paenibacillus aurantiacus</name>
    <dbReference type="NCBI Taxonomy" id="1936118"/>
    <lineage>
        <taxon>Bacteria</taxon>
        <taxon>Bacillati</taxon>
        <taxon>Bacillota</taxon>
        <taxon>Bacilli</taxon>
        <taxon>Bacillales</taxon>
        <taxon>Paenibacillaceae</taxon>
        <taxon>Paenibacillus</taxon>
    </lineage>
</organism>
<keyword evidence="2" id="KW-0238">DNA-binding</keyword>
<dbReference type="Proteomes" id="UP001589747">
    <property type="component" value="Unassembled WGS sequence"/>
</dbReference>
<keyword evidence="9" id="KW-1185">Reference proteome</keyword>
<dbReference type="InterPro" id="IPR001789">
    <property type="entry name" value="Sig_transdc_resp-reg_receiver"/>
</dbReference>
<dbReference type="PANTHER" id="PTHR43280:SF10">
    <property type="entry name" value="REGULATORY PROTEIN POCR"/>
    <property type="match status" value="1"/>
</dbReference>
<name>A0ABV5L026_9BACL</name>
<dbReference type="SMART" id="SM00448">
    <property type="entry name" value="REC"/>
    <property type="match status" value="1"/>
</dbReference>
<keyword evidence="3" id="KW-0804">Transcription</keyword>
<reference evidence="8 9" key="1">
    <citation type="submission" date="2024-09" db="EMBL/GenBank/DDBJ databases">
        <authorList>
            <person name="Sun Q."/>
            <person name="Mori K."/>
        </authorList>
    </citation>
    <scope>NUCLEOTIDE SEQUENCE [LARGE SCALE GENOMIC DNA]</scope>
    <source>
        <strain evidence="8 9">TISTR 2452</strain>
    </source>
</reference>
<gene>
    <name evidence="8" type="ORF">ACFFSY_33245</name>
</gene>
<evidence type="ECO:0000313" key="9">
    <source>
        <dbReference type="Proteomes" id="UP001589747"/>
    </source>
</evidence>
<keyword evidence="1" id="KW-0805">Transcription regulation</keyword>
<dbReference type="PROSITE" id="PS50110">
    <property type="entry name" value="RESPONSE_REGULATORY"/>
    <property type="match status" value="1"/>
</dbReference>
<evidence type="ECO:0000259" key="7">
    <source>
        <dbReference type="PROSITE" id="PS50110"/>
    </source>
</evidence>
<dbReference type="InterPro" id="IPR018062">
    <property type="entry name" value="HTH_AraC-typ_CS"/>
</dbReference>
<dbReference type="SMART" id="SM00342">
    <property type="entry name" value="HTH_ARAC"/>
    <property type="match status" value="1"/>
</dbReference>
<dbReference type="Pfam" id="PF12833">
    <property type="entry name" value="HTH_18"/>
    <property type="match status" value="1"/>
</dbReference>
<dbReference type="CDD" id="cd17536">
    <property type="entry name" value="REC_YesN-like"/>
    <property type="match status" value="1"/>
</dbReference>
<sequence>MYRVMIVDDETLFRDYLRTKMDWEGHGFQVCGEARNGKEALEEADRIAPHLALVDINMPFMSGLELAEKLKDKFDRMAIVFVTGHNEFEYLQKAVQIGVHDYLLKPFNRKELAAMLERVKPRLPAPEESGEAEQEGGSAAKGDYNAAEAQESLLMSLRMKDGETALELRKRLRMLRAYELQSDYAYTMLMGLVSIAVSFAAERGIDLERATEQAAGAGDRLRGMRSWEEAEAWIVQLYRRLIQLTQDVRPTKASNLFQAAKAYIETHYADPDLSAEQVAAAVFVDPSYLRKVFRKESGYSVVDHITHLRMKRAKELLLQGNMRLADVAAASGYSDPNYFGKSFKKRFGMTPTEYEQLKTGGHR</sequence>
<feature type="region of interest" description="Disordered" evidence="5">
    <location>
        <begin position="123"/>
        <end position="142"/>
    </location>
</feature>